<organism evidence="2 3">
    <name type="scientific">Nitrincola iocasae</name>
    <dbReference type="NCBI Taxonomy" id="2614693"/>
    <lineage>
        <taxon>Bacteria</taxon>
        <taxon>Pseudomonadati</taxon>
        <taxon>Pseudomonadota</taxon>
        <taxon>Gammaproteobacteria</taxon>
        <taxon>Oceanospirillales</taxon>
        <taxon>Oceanospirillaceae</taxon>
        <taxon>Nitrincola</taxon>
    </lineage>
</organism>
<name>A0A5J6LFR1_9GAMM</name>
<feature type="region of interest" description="Disordered" evidence="1">
    <location>
        <begin position="20"/>
        <end position="59"/>
    </location>
</feature>
<dbReference type="Proteomes" id="UP000325606">
    <property type="component" value="Chromosome"/>
</dbReference>
<gene>
    <name evidence="2" type="ORF">F5I99_13350</name>
</gene>
<dbReference type="RefSeq" id="WP_151056779.1">
    <property type="nucleotide sequence ID" value="NZ_CP044222.1"/>
</dbReference>
<dbReference type="EMBL" id="CP044222">
    <property type="protein sequence ID" value="QEW07397.1"/>
    <property type="molecule type" value="Genomic_DNA"/>
</dbReference>
<sequence>MCNDDEELELDLYSLGYKAFNEGDPSDSSESIEWQRGWMDAEDDDKERKQAIARRNNET</sequence>
<reference evidence="2 3" key="1">
    <citation type="submission" date="2019-09" db="EMBL/GenBank/DDBJ databases">
        <title>Nitrincola iocasae sp. nov., a bacterium isolated from the sediment collected at a cold seep field in South China Sea.</title>
        <authorList>
            <person name="Zhang H."/>
            <person name="Wang H."/>
            <person name="Li C."/>
        </authorList>
    </citation>
    <scope>NUCLEOTIDE SEQUENCE [LARGE SCALE GENOMIC DNA]</scope>
    <source>
        <strain evidence="2 3">KXZD1103</strain>
    </source>
</reference>
<proteinExistence type="predicted"/>
<accession>A0A5J6LFR1</accession>
<feature type="compositionally biased region" description="Basic and acidic residues" evidence="1">
    <location>
        <begin position="46"/>
        <end position="59"/>
    </location>
</feature>
<keyword evidence="3" id="KW-1185">Reference proteome</keyword>
<evidence type="ECO:0000256" key="1">
    <source>
        <dbReference type="SAM" id="MobiDB-lite"/>
    </source>
</evidence>
<evidence type="ECO:0000313" key="3">
    <source>
        <dbReference type="Proteomes" id="UP000325606"/>
    </source>
</evidence>
<dbReference type="AlphaFoldDB" id="A0A5J6LFR1"/>
<protein>
    <submittedName>
        <fullName evidence="2">Uncharacterized protein</fullName>
    </submittedName>
</protein>
<dbReference type="KEGG" id="nik:F5I99_13350"/>
<evidence type="ECO:0000313" key="2">
    <source>
        <dbReference type="EMBL" id="QEW07397.1"/>
    </source>
</evidence>